<dbReference type="GO" id="GO:0016787">
    <property type="term" value="F:hydrolase activity"/>
    <property type="evidence" value="ECO:0007669"/>
    <property type="project" value="UniProtKB-KW"/>
</dbReference>
<dbReference type="PROSITE" id="PS51257">
    <property type="entry name" value="PROKAR_LIPOPROTEIN"/>
    <property type="match status" value="1"/>
</dbReference>
<dbReference type="Gene3D" id="2.40.50.90">
    <property type="match status" value="1"/>
</dbReference>
<name>A0A2N5M3R8_9BACI</name>
<evidence type="ECO:0000259" key="6">
    <source>
        <dbReference type="PROSITE" id="PS50830"/>
    </source>
</evidence>
<evidence type="ECO:0000256" key="4">
    <source>
        <dbReference type="SAM" id="MobiDB-lite"/>
    </source>
</evidence>
<keyword evidence="2" id="KW-0255">Endonuclease</keyword>
<protein>
    <submittedName>
        <fullName evidence="7">Thermonuclease</fullName>
    </submittedName>
</protein>
<dbReference type="Gene3D" id="3.40.10.10">
    <property type="entry name" value="DNA Methylphosphotriester Repair Domain"/>
    <property type="match status" value="1"/>
</dbReference>
<dbReference type="SMART" id="SM00318">
    <property type="entry name" value="SNc"/>
    <property type="match status" value="1"/>
</dbReference>
<accession>A0A2N5M3R8</accession>
<feature type="chain" id="PRO_5039626903" evidence="5">
    <location>
        <begin position="20"/>
        <end position="284"/>
    </location>
</feature>
<dbReference type="PANTHER" id="PTHR12302:SF3">
    <property type="entry name" value="SERINE_THREONINE-PROTEIN KINASE 31"/>
    <property type="match status" value="1"/>
</dbReference>
<organism evidence="7 8">
    <name type="scientific">Peribacillus deserti</name>
    <dbReference type="NCBI Taxonomy" id="673318"/>
    <lineage>
        <taxon>Bacteria</taxon>
        <taxon>Bacillati</taxon>
        <taxon>Bacillota</taxon>
        <taxon>Bacilli</taxon>
        <taxon>Bacillales</taxon>
        <taxon>Bacillaceae</taxon>
        <taxon>Peribacillus</taxon>
    </lineage>
</organism>
<keyword evidence="1" id="KW-0540">Nuclease</keyword>
<dbReference type="InterPro" id="IPR016071">
    <property type="entry name" value="Staphylococal_nuclease_OB-fold"/>
</dbReference>
<feature type="compositionally biased region" description="Low complexity" evidence="4">
    <location>
        <begin position="201"/>
        <end position="224"/>
    </location>
</feature>
<dbReference type="PANTHER" id="PTHR12302">
    <property type="entry name" value="EBNA2 BINDING PROTEIN P100"/>
    <property type="match status" value="1"/>
</dbReference>
<proteinExistence type="predicted"/>
<evidence type="ECO:0000256" key="1">
    <source>
        <dbReference type="ARBA" id="ARBA00022722"/>
    </source>
</evidence>
<evidence type="ECO:0000256" key="5">
    <source>
        <dbReference type="SAM" id="SignalP"/>
    </source>
</evidence>
<evidence type="ECO:0000313" key="8">
    <source>
        <dbReference type="Proteomes" id="UP000234748"/>
    </source>
</evidence>
<feature type="region of interest" description="Disordered" evidence="4">
    <location>
        <begin position="21"/>
        <end position="57"/>
    </location>
</feature>
<keyword evidence="3" id="KW-0378">Hydrolase</keyword>
<dbReference type="InterPro" id="IPR002071">
    <property type="entry name" value="Thermonucl_AS"/>
</dbReference>
<feature type="region of interest" description="Disordered" evidence="4">
    <location>
        <begin position="199"/>
        <end position="245"/>
    </location>
</feature>
<dbReference type="PROSITE" id="PS50830">
    <property type="entry name" value="TNASE_3"/>
    <property type="match status" value="1"/>
</dbReference>
<feature type="domain" description="TNase-like" evidence="6">
    <location>
        <begin position="59"/>
        <end position="191"/>
    </location>
</feature>
<evidence type="ECO:0000256" key="3">
    <source>
        <dbReference type="ARBA" id="ARBA00022801"/>
    </source>
</evidence>
<keyword evidence="8" id="KW-1185">Reference proteome</keyword>
<evidence type="ECO:0000256" key="2">
    <source>
        <dbReference type="ARBA" id="ARBA00022759"/>
    </source>
</evidence>
<dbReference type="GO" id="GO:0004519">
    <property type="term" value="F:endonuclease activity"/>
    <property type="evidence" value="ECO:0007669"/>
    <property type="project" value="UniProtKB-KW"/>
</dbReference>
<dbReference type="AlphaFoldDB" id="A0A2N5M3R8"/>
<dbReference type="InterPro" id="IPR035437">
    <property type="entry name" value="SNase_OB-fold_sf"/>
</dbReference>
<dbReference type="SUPFAM" id="SSF50199">
    <property type="entry name" value="Staphylococcal nuclease"/>
    <property type="match status" value="1"/>
</dbReference>
<dbReference type="Proteomes" id="UP000234748">
    <property type="component" value="Unassembled WGS sequence"/>
</dbReference>
<dbReference type="GO" id="GO:0003676">
    <property type="term" value="F:nucleic acid binding"/>
    <property type="evidence" value="ECO:0007669"/>
    <property type="project" value="InterPro"/>
</dbReference>
<feature type="signal peptide" evidence="5">
    <location>
        <begin position="1"/>
        <end position="19"/>
    </location>
</feature>
<evidence type="ECO:0000313" key="7">
    <source>
        <dbReference type="EMBL" id="PLT29007.1"/>
    </source>
</evidence>
<dbReference type="OrthoDB" id="4376109at2"/>
<comment type="caution">
    <text evidence="7">The sequence shown here is derived from an EMBL/GenBank/DDBJ whole genome shotgun (WGS) entry which is preliminary data.</text>
</comment>
<gene>
    <name evidence="7" type="ORF">CUU66_15245</name>
</gene>
<dbReference type="InterPro" id="IPR035451">
    <property type="entry name" value="Ada-like_dom_sf"/>
</dbReference>
<dbReference type="RefSeq" id="WP_101643636.1">
    <property type="nucleotide sequence ID" value="NZ_PGUY01000047.1"/>
</dbReference>
<dbReference type="SUPFAM" id="SSF57884">
    <property type="entry name" value="Ada DNA repair protein, N-terminal domain (N-Ada 10)"/>
    <property type="match status" value="1"/>
</dbReference>
<sequence length="284" mass="31213">MKLKSILISLLISVFTLTGCTSSPEKSGDQPKDTNLEEKQPSSSKEENKDSSQAKAPVKGLRGMVVHIVDGDTIDVKLTNGKNERVRMTLVDTPETKHPRLGVQPFGQEASEFTSKNLIAREVTLEMDAEERDQYGRLLAYIWVGDKLYNQILIDEGLARVAVYPPNTKYVDQFREAEKKARKAKKGIWSIEDYADEDGFNSEGENTSSTGSSVKAASAGSSTGNETSDDTETNTSCSGKIKGNANSKIYHVPGGSFYESTTDNIVWFCSEKEAEKAGYRASKR</sequence>
<dbReference type="EMBL" id="PGUY01000047">
    <property type="protein sequence ID" value="PLT29007.1"/>
    <property type="molecule type" value="Genomic_DNA"/>
</dbReference>
<dbReference type="Pfam" id="PF00565">
    <property type="entry name" value="SNase"/>
    <property type="match status" value="1"/>
</dbReference>
<dbReference type="PROSITE" id="PS01123">
    <property type="entry name" value="TNASE_1"/>
    <property type="match status" value="1"/>
</dbReference>
<keyword evidence="5" id="KW-0732">Signal</keyword>
<reference evidence="7 8" key="1">
    <citation type="submission" date="2017-11" db="EMBL/GenBank/DDBJ databases">
        <title>Comparitive Functional Genomics of Dry Heat Resistant strains isolated from the Viking Spacecraft.</title>
        <authorList>
            <person name="Seuylemezian A."/>
            <person name="Cooper K."/>
            <person name="Vaishampayan P."/>
        </authorList>
    </citation>
    <scope>NUCLEOTIDE SEQUENCE [LARGE SCALE GENOMIC DNA]</scope>
    <source>
        <strain evidence="7 8">V1-29</strain>
    </source>
</reference>
<feature type="compositionally biased region" description="Basic and acidic residues" evidence="4">
    <location>
        <begin position="26"/>
        <end position="52"/>
    </location>
</feature>